<comment type="subcellular location">
    <subcellularLocation>
        <location evidence="1">Cytoplasm</location>
        <location evidence="1">Cytosol</location>
    </subcellularLocation>
</comment>
<gene>
    <name evidence="7" type="ORF">ABE957_00690</name>
</gene>
<name>A0ABV1N0C9_9GAMM</name>
<evidence type="ECO:0000256" key="1">
    <source>
        <dbReference type="ARBA" id="ARBA00004514"/>
    </source>
</evidence>
<evidence type="ECO:0000256" key="4">
    <source>
        <dbReference type="ARBA" id="ARBA00023186"/>
    </source>
</evidence>
<keyword evidence="7" id="KW-0282">Flagellum</keyword>
<proteinExistence type="predicted"/>
<sequence>MEHGGEPTGQQALVEKYEALRWRTRRMLDSAREADWPTLIDQQESYLLQVDQLAMLEAERQLDAAHRARKATLLEEILENDLEIRERLIERRDELGELIGTTQRQRKLRHAYDVGAQPPPPSVAPGRGTNAP</sequence>
<organism evidence="7 8">
    <name type="scientific">Halomonas pelophila</name>
    <dbReference type="NCBI Taxonomy" id="3151122"/>
    <lineage>
        <taxon>Bacteria</taxon>
        <taxon>Pseudomonadati</taxon>
        <taxon>Pseudomonadota</taxon>
        <taxon>Gammaproteobacteria</taxon>
        <taxon>Oceanospirillales</taxon>
        <taxon>Halomonadaceae</taxon>
        <taxon>Halomonas</taxon>
    </lineage>
</organism>
<keyword evidence="2" id="KW-0963">Cytoplasm</keyword>
<evidence type="ECO:0000256" key="2">
    <source>
        <dbReference type="ARBA" id="ARBA00022490"/>
    </source>
</evidence>
<evidence type="ECO:0000256" key="6">
    <source>
        <dbReference type="SAM" id="MobiDB-lite"/>
    </source>
</evidence>
<keyword evidence="7" id="KW-0966">Cell projection</keyword>
<evidence type="ECO:0000313" key="8">
    <source>
        <dbReference type="Proteomes" id="UP001472978"/>
    </source>
</evidence>
<dbReference type="EMBL" id="JBEGCI010000001">
    <property type="protein sequence ID" value="MEQ6887192.1"/>
    <property type="molecule type" value="Genomic_DNA"/>
</dbReference>
<keyword evidence="3" id="KW-1005">Bacterial flagellum biogenesis</keyword>
<dbReference type="Pfam" id="PF05400">
    <property type="entry name" value="FliT"/>
    <property type="match status" value="1"/>
</dbReference>
<comment type="caution">
    <text evidence="7">The sequence shown here is derived from an EMBL/GenBank/DDBJ whole genome shotgun (WGS) entry which is preliminary data.</text>
</comment>
<dbReference type="RefSeq" id="WP_349756715.1">
    <property type="nucleotide sequence ID" value="NZ_JBEGCI010000001.1"/>
</dbReference>
<feature type="region of interest" description="Disordered" evidence="6">
    <location>
        <begin position="102"/>
        <end position="132"/>
    </location>
</feature>
<accession>A0ABV1N0C9</accession>
<keyword evidence="7" id="KW-0969">Cilium</keyword>
<protein>
    <recommendedName>
        <fullName evidence="5">Flagellar protein FliT</fullName>
    </recommendedName>
</protein>
<dbReference type="Proteomes" id="UP001472978">
    <property type="component" value="Unassembled WGS sequence"/>
</dbReference>
<keyword evidence="4" id="KW-0143">Chaperone</keyword>
<dbReference type="InterPro" id="IPR008622">
    <property type="entry name" value="FliT"/>
</dbReference>
<evidence type="ECO:0000256" key="5">
    <source>
        <dbReference type="ARBA" id="ARBA00093797"/>
    </source>
</evidence>
<evidence type="ECO:0000313" key="7">
    <source>
        <dbReference type="EMBL" id="MEQ6887192.1"/>
    </source>
</evidence>
<dbReference type="Gene3D" id="1.20.58.380">
    <property type="entry name" value="Flagellar protein flit"/>
    <property type="match status" value="1"/>
</dbReference>
<reference evidence="7 8" key="1">
    <citation type="submission" date="2024-05" db="EMBL/GenBank/DDBJ databases">
        <title>Halomonas sp. CS7 16S ribosomal RNA gene Genome sequencing and assembly.</title>
        <authorList>
            <person name="Yook S."/>
        </authorList>
    </citation>
    <scope>NUCLEOTIDE SEQUENCE [LARGE SCALE GENOMIC DNA]</scope>
    <source>
        <strain evidence="7 8">CS7</strain>
    </source>
</reference>
<keyword evidence="8" id="KW-1185">Reference proteome</keyword>
<evidence type="ECO:0000256" key="3">
    <source>
        <dbReference type="ARBA" id="ARBA00022795"/>
    </source>
</evidence>